<proteinExistence type="predicted"/>
<organism evidence="1 2">
    <name type="scientific">Nocardia transvalensis</name>
    <dbReference type="NCBI Taxonomy" id="37333"/>
    <lineage>
        <taxon>Bacteria</taxon>
        <taxon>Bacillati</taxon>
        <taxon>Actinomycetota</taxon>
        <taxon>Actinomycetes</taxon>
        <taxon>Mycobacteriales</taxon>
        <taxon>Nocardiaceae</taxon>
        <taxon>Nocardia</taxon>
    </lineage>
</organism>
<dbReference type="Proteomes" id="UP000540412">
    <property type="component" value="Unassembled WGS sequence"/>
</dbReference>
<evidence type="ECO:0000313" key="1">
    <source>
        <dbReference type="EMBL" id="MBB5916865.1"/>
    </source>
</evidence>
<dbReference type="EMBL" id="JACHIT010000002">
    <property type="protein sequence ID" value="MBB5916865.1"/>
    <property type="molecule type" value="Genomic_DNA"/>
</dbReference>
<dbReference type="AlphaFoldDB" id="A0A7W9PIS4"/>
<reference evidence="1 2" key="1">
    <citation type="submission" date="2020-08" db="EMBL/GenBank/DDBJ databases">
        <title>Sequencing the genomes of 1000 actinobacteria strains.</title>
        <authorList>
            <person name="Klenk H.-P."/>
        </authorList>
    </citation>
    <scope>NUCLEOTIDE SEQUENCE [LARGE SCALE GENOMIC DNA]</scope>
    <source>
        <strain evidence="1 2">DSM 43582</strain>
    </source>
</reference>
<sequence>MTVTWKLTVGPTRDALHVQRGSAGTAATAATALLTAARHRAIAAAPRTRLLLCLDDHAVATVVTGDGHDPEEAAAVASLLDEVATALGADRIGHRHGLGRSGGPVR</sequence>
<keyword evidence="1" id="KW-0645">Protease</keyword>
<dbReference type="GO" id="GO:0006508">
    <property type="term" value="P:proteolysis"/>
    <property type="evidence" value="ECO:0007669"/>
    <property type="project" value="UniProtKB-KW"/>
</dbReference>
<dbReference type="GO" id="GO:0008233">
    <property type="term" value="F:peptidase activity"/>
    <property type="evidence" value="ECO:0007669"/>
    <property type="project" value="UniProtKB-KW"/>
</dbReference>
<comment type="caution">
    <text evidence="1">The sequence shown here is derived from an EMBL/GenBank/DDBJ whole genome shotgun (WGS) entry which is preliminary data.</text>
</comment>
<dbReference type="RefSeq" id="WP_040748297.1">
    <property type="nucleotide sequence ID" value="NZ_JACHIT010000002.1"/>
</dbReference>
<keyword evidence="1" id="KW-0378">Hydrolase</keyword>
<name>A0A7W9PIS4_9NOCA</name>
<keyword evidence="2" id="KW-1185">Reference proteome</keyword>
<gene>
    <name evidence="1" type="ORF">BJY24_005777</name>
</gene>
<protein>
    <submittedName>
        <fullName evidence="1">ATP-dependent protease ClpP protease subunit</fullName>
    </submittedName>
</protein>
<accession>A0A7W9PIS4</accession>
<evidence type="ECO:0000313" key="2">
    <source>
        <dbReference type="Proteomes" id="UP000540412"/>
    </source>
</evidence>